<gene>
    <name evidence="1" type="ORF">FMOSSE_LOCUS14780</name>
</gene>
<accession>A0A9N9I2U1</accession>
<evidence type="ECO:0000313" key="1">
    <source>
        <dbReference type="EMBL" id="CAG8717990.1"/>
    </source>
</evidence>
<dbReference type="EMBL" id="CAJVPP010012543">
    <property type="protein sequence ID" value="CAG8717990.1"/>
    <property type="molecule type" value="Genomic_DNA"/>
</dbReference>
<comment type="caution">
    <text evidence="1">The sequence shown here is derived from an EMBL/GenBank/DDBJ whole genome shotgun (WGS) entry which is preliminary data.</text>
</comment>
<dbReference type="Proteomes" id="UP000789375">
    <property type="component" value="Unassembled WGS sequence"/>
</dbReference>
<reference evidence="1" key="1">
    <citation type="submission" date="2021-06" db="EMBL/GenBank/DDBJ databases">
        <authorList>
            <person name="Kallberg Y."/>
            <person name="Tangrot J."/>
            <person name="Rosling A."/>
        </authorList>
    </citation>
    <scope>NUCLEOTIDE SEQUENCE</scope>
    <source>
        <strain evidence="1">87-6 pot B 2015</strain>
    </source>
</reference>
<keyword evidence="2" id="KW-1185">Reference proteome</keyword>
<organism evidence="1 2">
    <name type="scientific">Funneliformis mosseae</name>
    <name type="common">Endomycorrhizal fungus</name>
    <name type="synonym">Glomus mosseae</name>
    <dbReference type="NCBI Taxonomy" id="27381"/>
    <lineage>
        <taxon>Eukaryota</taxon>
        <taxon>Fungi</taxon>
        <taxon>Fungi incertae sedis</taxon>
        <taxon>Mucoromycota</taxon>
        <taxon>Glomeromycotina</taxon>
        <taxon>Glomeromycetes</taxon>
        <taxon>Glomerales</taxon>
        <taxon>Glomeraceae</taxon>
        <taxon>Funneliformis</taxon>
    </lineage>
</organism>
<evidence type="ECO:0000313" key="2">
    <source>
        <dbReference type="Proteomes" id="UP000789375"/>
    </source>
</evidence>
<protein>
    <submittedName>
        <fullName evidence="1">7421_t:CDS:1</fullName>
    </submittedName>
</protein>
<name>A0A9N9I2U1_FUNMO</name>
<dbReference type="AlphaFoldDB" id="A0A9N9I2U1"/>
<feature type="non-terminal residue" evidence="1">
    <location>
        <position position="1"/>
    </location>
</feature>
<proteinExistence type="predicted"/>
<dbReference type="SUPFAM" id="SSF53067">
    <property type="entry name" value="Actin-like ATPase domain"/>
    <property type="match status" value="1"/>
</dbReference>
<dbReference type="PANTHER" id="PTHR14187:SF5">
    <property type="entry name" value="HEAT SHOCK 70 KDA PROTEIN 12A"/>
    <property type="match status" value="1"/>
</dbReference>
<dbReference type="PANTHER" id="PTHR14187">
    <property type="entry name" value="ALPHA KINASE/ELONGATION FACTOR 2 KINASE"/>
    <property type="match status" value="1"/>
</dbReference>
<sequence>FCSNVKIPFTGEEASYKPYQFSLLRRMRDDVMYDIGMVEHLQITYEKWSFKLDFRTVLLFFDPVIDKIIELIEAQLDSVGDVSAMFLVGGFSESIYLQKRIEQAFEDRVDNFIVPISPGLSILNGACKYGLDMEVIKTRVLKWTYGVKNHRDWKQGDPPSRNTRGLIYEFQPMVKKGEKVYVEQRFSHNITPIPDQEFMDIEIYCTKKNDAVYCDEREMVYLGKVIVQLFDNPLGPLCISICFGQMELIAIVTNEANGYMYKKAFNFYVDL</sequence>
<dbReference type="InterPro" id="IPR043129">
    <property type="entry name" value="ATPase_NBD"/>
</dbReference>